<keyword evidence="3" id="KW-1185">Reference proteome</keyword>
<keyword evidence="1" id="KW-1133">Transmembrane helix</keyword>
<dbReference type="InterPro" id="IPR025324">
    <property type="entry name" value="DUF4230"/>
</dbReference>
<protein>
    <recommendedName>
        <fullName evidence="4">DUF4230 domain-containing protein</fullName>
    </recommendedName>
</protein>
<evidence type="ECO:0008006" key="4">
    <source>
        <dbReference type="Google" id="ProtNLM"/>
    </source>
</evidence>
<proteinExistence type="predicted"/>
<reference evidence="3" key="1">
    <citation type="submission" date="2016-12" db="EMBL/GenBank/DDBJ databases">
        <authorList>
            <person name="Varghese N."/>
            <person name="Submissions S."/>
        </authorList>
    </citation>
    <scope>NUCLEOTIDE SEQUENCE [LARGE SCALE GENOMIC DNA]</scope>
    <source>
        <strain evidence="3">DSM 18830</strain>
    </source>
</reference>
<organism evidence="2 3">
    <name type="scientific">Flavobacterium cucumis</name>
    <dbReference type="NCBI Taxonomy" id="416016"/>
    <lineage>
        <taxon>Bacteria</taxon>
        <taxon>Pseudomonadati</taxon>
        <taxon>Bacteroidota</taxon>
        <taxon>Flavobacteriia</taxon>
        <taxon>Flavobacteriales</taxon>
        <taxon>Flavobacteriaceae</taxon>
        <taxon>Flavobacterium</taxon>
    </lineage>
</organism>
<dbReference type="AlphaFoldDB" id="A0A1M7ZTF5"/>
<dbReference type="Proteomes" id="UP000184611">
    <property type="component" value="Unassembled WGS sequence"/>
</dbReference>
<gene>
    <name evidence="2" type="ORF">SAMN05443547_0213</name>
</gene>
<dbReference type="Pfam" id="PF14014">
    <property type="entry name" value="DUF4230"/>
    <property type="match status" value="1"/>
</dbReference>
<dbReference type="RefSeq" id="WP_317041527.1">
    <property type="nucleotide sequence ID" value="NZ_CBCSEA010000003.1"/>
</dbReference>
<sequence length="227" mass="26276">MARTSSTETQIKNMLIPVVQAIGRSGKLIYLLILLVVGFLLYQFFTKSSESSTVEYNSALIEKQIRSVGKLVVTEGHYAEVITYKDQQKYFMDFITFEKKALIVANADVLVMYDLRQLQYDIDEKNKTVTLKKIPDPELKINQDLHFYDVDQSRFNPFNAQDYNKINKKVKAELTKKIEKSSLKSNAKNRLLSELSKILILTNTMGWTLRYDGREVKTDKDIELKIN</sequence>
<dbReference type="STRING" id="416016.SAMN05443547_0213"/>
<accession>A0A1M7ZTF5</accession>
<feature type="transmembrane region" description="Helical" evidence="1">
    <location>
        <begin position="28"/>
        <end position="45"/>
    </location>
</feature>
<evidence type="ECO:0000313" key="2">
    <source>
        <dbReference type="EMBL" id="SHO71897.1"/>
    </source>
</evidence>
<keyword evidence="1" id="KW-0812">Transmembrane</keyword>
<keyword evidence="1" id="KW-0472">Membrane</keyword>
<evidence type="ECO:0000256" key="1">
    <source>
        <dbReference type="SAM" id="Phobius"/>
    </source>
</evidence>
<dbReference type="EMBL" id="FRYK01000001">
    <property type="protein sequence ID" value="SHO71897.1"/>
    <property type="molecule type" value="Genomic_DNA"/>
</dbReference>
<name>A0A1M7ZTF5_9FLAO</name>
<evidence type="ECO:0000313" key="3">
    <source>
        <dbReference type="Proteomes" id="UP000184611"/>
    </source>
</evidence>